<dbReference type="EC" id="3.4.-.-" evidence="15"/>
<evidence type="ECO:0000256" key="17">
    <source>
        <dbReference type="SAM" id="Phobius"/>
    </source>
</evidence>
<comment type="cofactor">
    <cofactor evidence="1">
        <name>Zn(2+)</name>
        <dbReference type="ChEBI" id="CHEBI:29105"/>
    </cofactor>
</comment>
<feature type="compositionally biased region" description="Polar residues" evidence="16">
    <location>
        <begin position="659"/>
        <end position="670"/>
    </location>
</feature>
<dbReference type="GO" id="GO:0006508">
    <property type="term" value="P:proteolysis"/>
    <property type="evidence" value="ECO:0007669"/>
    <property type="project" value="UniProtKB-KW"/>
</dbReference>
<keyword evidence="7 17" id="KW-0812">Transmembrane</keyword>
<evidence type="ECO:0000256" key="13">
    <source>
        <dbReference type="ARBA" id="ARBA00023136"/>
    </source>
</evidence>
<evidence type="ECO:0000256" key="10">
    <source>
        <dbReference type="ARBA" id="ARBA00022833"/>
    </source>
</evidence>
<dbReference type="PANTHER" id="PTHR12147">
    <property type="entry name" value="METALLOPEPTIDASE M28 FAMILY MEMBER"/>
    <property type="match status" value="1"/>
</dbReference>
<evidence type="ECO:0000256" key="8">
    <source>
        <dbReference type="ARBA" id="ARBA00022723"/>
    </source>
</evidence>
<keyword evidence="12" id="KW-0482">Metalloprotease</keyword>
<dbReference type="GO" id="GO:0008235">
    <property type="term" value="F:metalloexopeptidase activity"/>
    <property type="evidence" value="ECO:0007669"/>
    <property type="project" value="InterPro"/>
</dbReference>
<dbReference type="RefSeq" id="XP_007316279.1">
    <property type="nucleotide sequence ID" value="XM_007316217.1"/>
</dbReference>
<evidence type="ECO:0000256" key="7">
    <source>
        <dbReference type="ARBA" id="ARBA00022692"/>
    </source>
</evidence>
<feature type="region of interest" description="Disordered" evidence="16">
    <location>
        <begin position="521"/>
        <end position="715"/>
    </location>
</feature>
<dbReference type="InterPro" id="IPR053975">
    <property type="entry name" value="PFF1_C"/>
</dbReference>
<evidence type="ECO:0000256" key="2">
    <source>
        <dbReference type="ARBA" id="ARBA00003273"/>
    </source>
</evidence>
<evidence type="ECO:0000256" key="1">
    <source>
        <dbReference type="ARBA" id="ARBA00001947"/>
    </source>
</evidence>
<name>F8NQH7_SERL9</name>
<dbReference type="GO" id="GO:0005774">
    <property type="term" value="C:vacuolar membrane"/>
    <property type="evidence" value="ECO:0007669"/>
    <property type="project" value="UniProtKB-SubCell"/>
</dbReference>
<feature type="compositionally biased region" description="Low complexity" evidence="16">
    <location>
        <begin position="380"/>
        <end position="399"/>
    </location>
</feature>
<feature type="transmembrane region" description="Helical" evidence="17">
    <location>
        <begin position="1217"/>
        <end position="1234"/>
    </location>
</feature>
<feature type="compositionally biased region" description="Acidic residues" evidence="16">
    <location>
        <begin position="645"/>
        <end position="655"/>
    </location>
</feature>
<feature type="compositionally biased region" description="Low complexity" evidence="16">
    <location>
        <begin position="275"/>
        <end position="290"/>
    </location>
</feature>
<gene>
    <name evidence="20" type="ORF">SERLADRAFT_414292</name>
</gene>
<comment type="function">
    <text evidence="2">May be involved in vacuolar sorting and osmoregulation.</text>
</comment>
<comment type="similarity">
    <text evidence="4 15">Belongs to the peptidase M28 family.</text>
</comment>
<feature type="transmembrane region" description="Helical" evidence="17">
    <location>
        <begin position="1370"/>
        <end position="1387"/>
    </location>
</feature>
<evidence type="ECO:0000259" key="19">
    <source>
        <dbReference type="Pfam" id="PF22250"/>
    </source>
</evidence>
<dbReference type="GeneID" id="18813244"/>
<keyword evidence="8 15" id="KW-0479">Metal-binding</keyword>
<feature type="transmembrane region" description="Helical" evidence="17">
    <location>
        <begin position="1240"/>
        <end position="1261"/>
    </location>
</feature>
<evidence type="ECO:0000256" key="16">
    <source>
        <dbReference type="SAM" id="MobiDB-lite"/>
    </source>
</evidence>
<feature type="region of interest" description="Disordered" evidence="16">
    <location>
        <begin position="274"/>
        <end position="399"/>
    </location>
</feature>
<evidence type="ECO:0000256" key="11">
    <source>
        <dbReference type="ARBA" id="ARBA00022989"/>
    </source>
</evidence>
<accession>F8NQH7</accession>
<dbReference type="PANTHER" id="PTHR12147:SF58">
    <property type="entry name" value="VACUOLAR MEMBRANE PROTEASE"/>
    <property type="match status" value="1"/>
</dbReference>
<feature type="compositionally biased region" description="Low complexity" evidence="16">
    <location>
        <begin position="311"/>
        <end position="331"/>
    </location>
</feature>
<evidence type="ECO:0000256" key="14">
    <source>
        <dbReference type="ARBA" id="ARBA00023180"/>
    </source>
</evidence>
<evidence type="ECO:0000256" key="3">
    <source>
        <dbReference type="ARBA" id="ARBA00004128"/>
    </source>
</evidence>
<dbReference type="InterPro" id="IPR048024">
    <property type="entry name" value="Fxna-like_M28_dom"/>
</dbReference>
<keyword evidence="9 15" id="KW-0378">Hydrolase</keyword>
<feature type="compositionally biased region" description="Pro residues" evidence="16">
    <location>
        <begin position="614"/>
        <end position="625"/>
    </location>
</feature>
<dbReference type="SUPFAM" id="SSF53187">
    <property type="entry name" value="Zn-dependent exopeptidases"/>
    <property type="match status" value="1"/>
</dbReference>
<dbReference type="KEGG" id="sla:SERLADRAFT_414292"/>
<evidence type="ECO:0000256" key="4">
    <source>
        <dbReference type="ARBA" id="ARBA00010918"/>
    </source>
</evidence>
<keyword evidence="14" id="KW-0325">Glycoprotein</keyword>
<reference evidence="20" key="1">
    <citation type="submission" date="2011-04" db="EMBL/GenBank/DDBJ databases">
        <title>Evolution of plant cell wall degrading machinery underlies the functional diversity of forest fungi.</title>
        <authorList>
            <consortium name="US DOE Joint Genome Institute (JGI-PGF)"/>
            <person name="Eastwood D.C."/>
            <person name="Floudas D."/>
            <person name="Binder M."/>
            <person name="Majcherczyk A."/>
            <person name="Schneider P."/>
            <person name="Aerts A."/>
            <person name="Asiegbu F.O."/>
            <person name="Baker S.E."/>
            <person name="Barry K."/>
            <person name="Bendiksby M."/>
            <person name="Blumentritt M."/>
            <person name="Coutinho P.M."/>
            <person name="Cullen D."/>
            <person name="Cullen D."/>
            <person name="Gathman A."/>
            <person name="Goodell B."/>
            <person name="Henrissat B."/>
            <person name="Ihrmark K."/>
            <person name="Kauserud H."/>
            <person name="Kohler A."/>
            <person name="LaButti K."/>
            <person name="Lapidus A."/>
            <person name="Lavin J.L."/>
            <person name="Lee Y.-H."/>
            <person name="Lindquist E."/>
            <person name="Lilly W."/>
            <person name="Lucas S."/>
            <person name="Morin E."/>
            <person name="Murat C."/>
            <person name="Oguiza J.A."/>
            <person name="Park J."/>
            <person name="Pisabarro A.G."/>
            <person name="Riley R."/>
            <person name="Rosling A."/>
            <person name="Salamov A."/>
            <person name="Schmidt O."/>
            <person name="Schmutz J."/>
            <person name="Skrede I."/>
            <person name="Stenlid J."/>
            <person name="Wiebenga A."/>
            <person name="Xie X."/>
            <person name="Kues U."/>
            <person name="Hibbett D.S."/>
            <person name="Hoffmeister D."/>
            <person name="Hogberg N."/>
            <person name="Martin F."/>
            <person name="Grigoriev I.V."/>
            <person name="Watkinson S.C."/>
        </authorList>
    </citation>
    <scope>NUCLEOTIDE SEQUENCE</scope>
    <source>
        <strain evidence="20">S7.9</strain>
    </source>
</reference>
<evidence type="ECO:0000256" key="6">
    <source>
        <dbReference type="ARBA" id="ARBA00022670"/>
    </source>
</evidence>
<dbReference type="InterPro" id="IPR045175">
    <property type="entry name" value="M28_fam"/>
</dbReference>
<dbReference type="HOGENOM" id="CLU_242743_0_0_1"/>
<feature type="domain" description="Peptidase M28" evidence="18">
    <location>
        <begin position="872"/>
        <end position="1045"/>
    </location>
</feature>
<dbReference type="Pfam" id="PF04389">
    <property type="entry name" value="Peptidase_M28"/>
    <property type="match status" value="1"/>
</dbReference>
<evidence type="ECO:0000256" key="12">
    <source>
        <dbReference type="ARBA" id="ARBA00023049"/>
    </source>
</evidence>
<organism>
    <name type="scientific">Serpula lacrymans var. lacrymans (strain S7.9)</name>
    <name type="common">Dry rot fungus</name>
    <dbReference type="NCBI Taxonomy" id="578457"/>
    <lineage>
        <taxon>Eukaryota</taxon>
        <taxon>Fungi</taxon>
        <taxon>Dikarya</taxon>
        <taxon>Basidiomycota</taxon>
        <taxon>Agaricomycotina</taxon>
        <taxon>Agaricomycetes</taxon>
        <taxon>Agaricomycetidae</taxon>
        <taxon>Boletales</taxon>
        <taxon>Coniophorineae</taxon>
        <taxon>Serpulaceae</taxon>
        <taxon>Serpula</taxon>
    </lineage>
</organism>
<evidence type="ECO:0000259" key="18">
    <source>
        <dbReference type="Pfam" id="PF04389"/>
    </source>
</evidence>
<proteinExistence type="inferred from homology"/>
<dbReference type="EMBL" id="GL945432">
    <property type="protein sequence ID" value="EGO26106.1"/>
    <property type="molecule type" value="Genomic_DNA"/>
</dbReference>
<dbReference type="Proteomes" id="UP000008064">
    <property type="component" value="Unassembled WGS sequence"/>
</dbReference>
<dbReference type="OrthoDB" id="76293at2759"/>
<comment type="subcellular location">
    <subcellularLocation>
        <location evidence="3">Vacuole membrane</location>
        <topology evidence="3">Multi-pass membrane protein</topology>
    </subcellularLocation>
</comment>
<feature type="domain" description="Vacuolar membrane protease C-terminal" evidence="19">
    <location>
        <begin position="1397"/>
        <end position="1635"/>
    </location>
</feature>
<feature type="transmembrane region" description="Helical" evidence="17">
    <location>
        <begin position="1177"/>
        <end position="1196"/>
    </location>
</feature>
<protein>
    <recommendedName>
        <fullName evidence="15">Peptide hydrolase</fullName>
        <ecNumber evidence="15">3.4.-.-</ecNumber>
    </recommendedName>
</protein>
<feature type="compositionally biased region" description="Gly residues" evidence="16">
    <location>
        <begin position="578"/>
        <end position="590"/>
    </location>
</feature>
<dbReference type="InterPro" id="IPR007484">
    <property type="entry name" value="Peptidase_M28"/>
</dbReference>
<dbReference type="Pfam" id="PF22250">
    <property type="entry name" value="PFF1_C"/>
    <property type="match status" value="1"/>
</dbReference>
<keyword evidence="6 15" id="KW-0645">Protease</keyword>
<keyword evidence="11 17" id="KW-1133">Transmembrane helix</keyword>
<evidence type="ECO:0000256" key="9">
    <source>
        <dbReference type="ARBA" id="ARBA00022801"/>
    </source>
</evidence>
<dbReference type="GO" id="GO:0046872">
    <property type="term" value="F:metal ion binding"/>
    <property type="evidence" value="ECO:0007669"/>
    <property type="project" value="UniProtKB-KW"/>
</dbReference>
<keyword evidence="13 17" id="KW-0472">Membrane</keyword>
<dbReference type="Gene3D" id="3.40.630.10">
    <property type="entry name" value="Zn peptidases"/>
    <property type="match status" value="1"/>
</dbReference>
<sequence>MPKRIPTPPPADDEPRYLSVVHPYAMYGHSNMELPKDRQDFARWVACCIDKDSFYAFFHKPSARDMVIIEVARDYQHFDRILGEHRWSEFLVNPTGELQDQITRVYYCTYSTGRQVQKYGWKRVFVEEDWFKSWSPRNSLINYPYPSPRFCDTPVEDRTNEPLCRPLPGAIVTPPPELIQIPTPVVGSEQWIATKDIPAPIAAPKPKLSAWGRGAPKSVIATNIKPTPIVRKSPAVGGGPISIKATNVSEAGNLNQLRALIRSLRITYMFSANQATRGRPSASPRSATSSKLDSPHNMNTSPATPVNGWDSPTGSAPSPAPSSASRTSGARTKAPASAWGKPPSDTPSAWATGPPGLPPRNASAGPVSNAPTPPPALDRVVSNSTSASDSVSTSDSVDFITTPEPDEYYKWRGIGGYGSHEIHEAMEDLGIEDPENIDRDALAPSYHKEDEDGFQGGFAGPESVSADQDVHWDDNLWGDDAQEKKPAVILCSAHGVICKKGICLEYAKQLREAERAKKIKEREAGAAKGKGKRGKADRGNAKGRERDEDWERGSLRSRAVSVAKNTTDDGSSVSGFESGWGGGAGRGGAPRGNAFKGKGAPVRTNWKGAAKPGLAPPPPPPPAPAPAIKSKKRNEEDSWGPPVDDWNDPLDDDDAPSVLNLQPTGTQPTSWADEVERDFSGGNGYSAANNKKGRGRGRTRAGSDARSVAQSTTSGWGTISEGPCFRSTSLLSSAAKVQGEKTTAKVLRMKLWEGVSTVLAFRIIPTTVLLFVVYAAVFSTVLITDELPEVPKTTGGLDLDQAYADLQQITTRPHPYNSHSNDLVHSYILSRLQSVASQYPHVSVCDDVVSNASWGGGLLSTRPYGVYFEGINILVKIDGTESEYSDKGGVLFSAHYDSVSTAPGATDDGMGVVTLIQMVEYLSKARPKRTVIFNINNGEEDGLNGAHAFMKHPWSNITDVFLNLEGAAAGGRPLLFRATSSAPLRSFSNAYVPHPHANVLSADAFARGVIRSSTDYSVYEEGGMDGLDFSFYRGRSRYHTKYDSIPGMAGGVKALWAMMEATKGAGEALANEDNTHATGAGEQGDKPVYLDLFGAALIILSRQVLFITNVILLVVGPVLLLLLKYSEHIIRLSRRLRHREGRPTNGDVSGDEISSGPRRGFREHRGWFKGLWTRAKFWVAIIVGVGLQILLVLGYVKLNPFQYTVAEPEQQKLSILLQTYILTWILLVFSTIILRSSGLGGLYFITAWNAVVLLGSVLACVEGMTGARGFEAGDSQGDLDGQDSRRLVRGVRYQAVDFGDEPTEDEGVIEETAPTEITPLIQQQRSPSQSQSELPRLIDEREQVYACCSILALLVILPLAPFGINAHRSLTILILLIFIVSTAYNWLEFPFSQEAPLKVYFYQNVSLDTLGSGVERVVTTLTGPEGYLVGDIIPLLPSSAGRHVECRDSVGKLGLQECMWEVGKDDEDAWVPSPGSLPHHESNHETPWVSGSVKRIGSNKAQFIVSGRNTRSCTIQFENRRVTSFSIVDDEDEAGKFEYRSESSGLERIQLWSRDWGKEFVVEVEWIDPDNSYVAAGDFSGSEVEVTGRISCGWAEYESATVGGGNSGGKIPSLEELLMFLPEWAVVSKASAALFEAGIPFVV</sequence>
<evidence type="ECO:0000256" key="5">
    <source>
        <dbReference type="ARBA" id="ARBA00022554"/>
    </source>
</evidence>
<feature type="compositionally biased region" description="Basic and acidic residues" evidence="16">
    <location>
        <begin position="534"/>
        <end position="554"/>
    </location>
</feature>
<evidence type="ECO:0000256" key="15">
    <source>
        <dbReference type="RuleBase" id="RU361240"/>
    </source>
</evidence>
<keyword evidence="10 15" id="KW-0862">Zinc</keyword>
<feature type="transmembrane region" description="Helical" evidence="17">
    <location>
        <begin position="1104"/>
        <end position="1123"/>
    </location>
</feature>
<keyword evidence="5" id="KW-0926">Vacuole</keyword>
<evidence type="ECO:0000313" key="20">
    <source>
        <dbReference type="EMBL" id="EGO26106.1"/>
    </source>
</evidence>
<feature type="transmembrane region" description="Helical" evidence="17">
    <location>
        <begin position="1344"/>
        <end position="1364"/>
    </location>
</feature>
<dbReference type="CDD" id="cd03875">
    <property type="entry name" value="M28_Fxna_like"/>
    <property type="match status" value="1"/>
</dbReference>